<evidence type="ECO:0000256" key="3">
    <source>
        <dbReference type="ARBA" id="ARBA00023239"/>
    </source>
</evidence>
<dbReference type="EC" id="4.2.3.153" evidence="2"/>
<evidence type="ECO:0000256" key="4">
    <source>
        <dbReference type="ARBA" id="ARBA00023270"/>
    </source>
</evidence>
<feature type="active site" description="Proton acceptor" evidence="7">
    <location>
        <position position="89"/>
    </location>
</feature>
<keyword evidence="9" id="KW-1185">Reference proteome</keyword>
<organism evidence="8 9">
    <name type="scientific">Maioricimonas rarisocia</name>
    <dbReference type="NCBI Taxonomy" id="2528026"/>
    <lineage>
        <taxon>Bacteria</taxon>
        <taxon>Pseudomonadati</taxon>
        <taxon>Planctomycetota</taxon>
        <taxon>Planctomycetia</taxon>
        <taxon>Planctomycetales</taxon>
        <taxon>Planctomycetaceae</taxon>
        <taxon>Maioricimonas</taxon>
    </lineage>
</organism>
<dbReference type="Pfam" id="PF04476">
    <property type="entry name" value="4HFCP_synth"/>
    <property type="match status" value="1"/>
</dbReference>
<dbReference type="InterPro" id="IPR007565">
    <property type="entry name" value="4HFCP_synth"/>
</dbReference>
<proteinExistence type="predicted"/>
<comment type="catalytic activity">
    <reaction evidence="6">
        <text>2 D-glyceraldehyde 3-phosphate = 4-(hydroxymethyl)-2-furancarboxaldehyde phosphate + phosphate + 2 H2O</text>
        <dbReference type="Rhea" id="RHEA:43536"/>
        <dbReference type="ChEBI" id="CHEBI:15377"/>
        <dbReference type="ChEBI" id="CHEBI:43474"/>
        <dbReference type="ChEBI" id="CHEBI:59776"/>
        <dbReference type="ChEBI" id="CHEBI:83407"/>
        <dbReference type="EC" id="4.2.3.153"/>
    </reaction>
</comment>
<evidence type="ECO:0000256" key="2">
    <source>
        <dbReference type="ARBA" id="ARBA00012553"/>
    </source>
</evidence>
<keyword evidence="4" id="KW-0704">Schiff base</keyword>
<name>A0A517ZBQ2_9PLAN</name>
<sequence>MHQGPQLLVSVRDADEARAAMRGGVDIVDVKEPAHGPLGMADPHVIASVVEAVTEHDATRCCSAALGEVSDWFETCAVPALPGGLRYAKLGLSGLGRSASWCREWQDVRRRFEEASSGSWEWIAVAYADQQAADSPRLGEIIPAAAEASCAGVLIDTFDKRNGDLLSHLIAGELGEAAVQCHASGLFLAVAGRLSVASLSELAGTGCDVVGIRSAACEARDRQAAVRAECVAAFRRQMIEVFAHAEDRGDWRRQPGAAGNTGH</sequence>
<comment type="function">
    <text evidence="1">Catalyzes the formation of 4-(hydroxymethyl)-2-furancarboxaldehyde phosphate (4-HFC-P) from two molecules of glyceraldehyde-3-P (GA-3-P).</text>
</comment>
<evidence type="ECO:0000313" key="9">
    <source>
        <dbReference type="Proteomes" id="UP000320496"/>
    </source>
</evidence>
<dbReference type="RefSeq" id="WP_197443656.1">
    <property type="nucleotide sequence ID" value="NZ_CP036275.1"/>
</dbReference>
<protein>
    <recommendedName>
        <fullName evidence="2">(5-formylfuran-3-yl)methyl phosphate synthase</fullName>
        <ecNumber evidence="2">4.2.3.153</ecNumber>
    </recommendedName>
    <alternativeName>
        <fullName evidence="5">4-(hydroxymethyl)-2-furancarboxaldehyde-phosphate synthase</fullName>
    </alternativeName>
</protein>
<feature type="active site" description="Schiff-base intermediate with substrate" evidence="7">
    <location>
        <position position="31"/>
    </location>
</feature>
<keyword evidence="3" id="KW-0456">Lyase</keyword>
<dbReference type="EMBL" id="CP036275">
    <property type="protein sequence ID" value="QDU39926.1"/>
    <property type="molecule type" value="Genomic_DNA"/>
</dbReference>
<reference evidence="8 9" key="1">
    <citation type="submission" date="2019-02" db="EMBL/GenBank/DDBJ databases">
        <title>Deep-cultivation of Planctomycetes and their phenomic and genomic characterization uncovers novel biology.</title>
        <authorList>
            <person name="Wiegand S."/>
            <person name="Jogler M."/>
            <person name="Boedeker C."/>
            <person name="Pinto D."/>
            <person name="Vollmers J."/>
            <person name="Rivas-Marin E."/>
            <person name="Kohn T."/>
            <person name="Peeters S.H."/>
            <person name="Heuer A."/>
            <person name="Rast P."/>
            <person name="Oberbeckmann S."/>
            <person name="Bunk B."/>
            <person name="Jeske O."/>
            <person name="Meyerdierks A."/>
            <person name="Storesund J.E."/>
            <person name="Kallscheuer N."/>
            <person name="Luecker S."/>
            <person name="Lage O.M."/>
            <person name="Pohl T."/>
            <person name="Merkel B.J."/>
            <person name="Hornburger P."/>
            <person name="Mueller R.-W."/>
            <person name="Bruemmer F."/>
            <person name="Labrenz M."/>
            <person name="Spormann A.M."/>
            <person name="Op den Camp H."/>
            <person name="Overmann J."/>
            <person name="Amann R."/>
            <person name="Jetten M.S.M."/>
            <person name="Mascher T."/>
            <person name="Medema M.H."/>
            <person name="Devos D.P."/>
            <person name="Kaster A.-K."/>
            <person name="Ovreas L."/>
            <person name="Rohde M."/>
            <person name="Galperin M.Y."/>
            <person name="Jogler C."/>
        </authorList>
    </citation>
    <scope>NUCLEOTIDE SEQUENCE [LARGE SCALE GENOMIC DNA]</scope>
    <source>
        <strain evidence="8 9">Mal4</strain>
    </source>
</reference>
<dbReference type="PIRSF" id="PIRSF015957">
    <property type="entry name" value="UCP015957"/>
    <property type="match status" value="1"/>
</dbReference>
<dbReference type="GO" id="GO:0016829">
    <property type="term" value="F:lyase activity"/>
    <property type="evidence" value="ECO:0007669"/>
    <property type="project" value="UniProtKB-KW"/>
</dbReference>
<gene>
    <name evidence="8" type="ORF">Mal4_42800</name>
</gene>
<dbReference type="Proteomes" id="UP000320496">
    <property type="component" value="Chromosome"/>
</dbReference>
<evidence type="ECO:0000256" key="6">
    <source>
        <dbReference type="ARBA" id="ARBA00047628"/>
    </source>
</evidence>
<evidence type="ECO:0000313" key="8">
    <source>
        <dbReference type="EMBL" id="QDU39926.1"/>
    </source>
</evidence>
<evidence type="ECO:0000256" key="5">
    <source>
        <dbReference type="ARBA" id="ARBA00032523"/>
    </source>
</evidence>
<dbReference type="AlphaFoldDB" id="A0A517ZBQ2"/>
<dbReference type="KEGG" id="mri:Mal4_42800"/>
<evidence type="ECO:0000256" key="7">
    <source>
        <dbReference type="PIRSR" id="PIRSR015957-1"/>
    </source>
</evidence>
<accession>A0A517ZBQ2</accession>
<evidence type="ECO:0000256" key="1">
    <source>
        <dbReference type="ARBA" id="ARBA00003810"/>
    </source>
</evidence>